<dbReference type="PROSITE" id="PS51257">
    <property type="entry name" value="PROKAR_LIPOPROTEIN"/>
    <property type="match status" value="1"/>
</dbReference>
<keyword evidence="1" id="KW-0732">Signal</keyword>
<dbReference type="EMBL" id="BRXS01000001">
    <property type="protein sequence ID" value="GLC23956.1"/>
    <property type="molecule type" value="Genomic_DNA"/>
</dbReference>
<reference evidence="2" key="1">
    <citation type="submission" date="2022-08" db="EMBL/GenBank/DDBJ databases">
        <title>Draft genome sequencing of Roseisolibacter agri AW1220.</title>
        <authorList>
            <person name="Tobiishi Y."/>
            <person name="Tonouchi A."/>
        </authorList>
    </citation>
    <scope>NUCLEOTIDE SEQUENCE</scope>
    <source>
        <strain evidence="2">AW1220</strain>
    </source>
</reference>
<evidence type="ECO:0000313" key="2">
    <source>
        <dbReference type="EMBL" id="GLC23956.1"/>
    </source>
</evidence>
<organism evidence="2 3">
    <name type="scientific">Roseisolibacter agri</name>
    <dbReference type="NCBI Taxonomy" id="2014610"/>
    <lineage>
        <taxon>Bacteria</taxon>
        <taxon>Pseudomonadati</taxon>
        <taxon>Gemmatimonadota</taxon>
        <taxon>Gemmatimonadia</taxon>
        <taxon>Gemmatimonadales</taxon>
        <taxon>Gemmatimonadaceae</taxon>
        <taxon>Roseisolibacter</taxon>
    </lineage>
</organism>
<dbReference type="AlphaFoldDB" id="A0AA37Q6L0"/>
<dbReference type="PROSITE" id="PS51318">
    <property type="entry name" value="TAT"/>
    <property type="match status" value="1"/>
</dbReference>
<dbReference type="InterPro" id="IPR006311">
    <property type="entry name" value="TAT_signal"/>
</dbReference>
<evidence type="ECO:0000313" key="3">
    <source>
        <dbReference type="Proteomes" id="UP001161325"/>
    </source>
</evidence>
<evidence type="ECO:0008006" key="4">
    <source>
        <dbReference type="Google" id="ProtNLM"/>
    </source>
</evidence>
<feature type="signal peptide" evidence="1">
    <location>
        <begin position="1"/>
        <end position="27"/>
    </location>
</feature>
<accession>A0AA37Q6L0</accession>
<dbReference type="Proteomes" id="UP001161325">
    <property type="component" value="Unassembled WGS sequence"/>
</dbReference>
<gene>
    <name evidence="2" type="ORF">rosag_04690</name>
</gene>
<dbReference type="RefSeq" id="WP_284348402.1">
    <property type="nucleotide sequence ID" value="NZ_BRXS01000001.1"/>
</dbReference>
<proteinExistence type="predicted"/>
<sequence length="387" mass="41872">MSGTSRTTFLGWAVGAALLAACAPETATPAGGAAAATPAPVDSGVRPDTAAGEVGAVASATNATAAADSAPVTASASVAGDTSRKITASLLPGRKKTDMSSLIAAIRQGEKKMAAWPKGPAAGPGALLPGNRIVAYYGNPHSKKMGVIGEYPEQQMLGMLDRTVASWKAADPSTPVVPAIHLVTVVAQGDPGPDKKWRRRETPQMIEKTYGWAQSRKGVLFLDIQASHSTLREELPLLLKYLERPDVHLGVDPEFYMHHDKEGVRPSAKIGQMKASDINYVIQTLDQLVTQKKLPPKVLVVHRFTRLMVPDAQAIRPTKNVQVVMHMDGWGPPWLKFDSYHHYIVNEPVQYTGFKLFYHNDTKKGDALLTPKELLQLTPKLSYIQYQ</sequence>
<comment type="caution">
    <text evidence="2">The sequence shown here is derived from an EMBL/GenBank/DDBJ whole genome shotgun (WGS) entry which is preliminary data.</text>
</comment>
<evidence type="ECO:0000256" key="1">
    <source>
        <dbReference type="SAM" id="SignalP"/>
    </source>
</evidence>
<protein>
    <recommendedName>
        <fullName evidence="4">Lipoprotein</fullName>
    </recommendedName>
</protein>
<feature type="chain" id="PRO_5041351183" description="Lipoprotein" evidence="1">
    <location>
        <begin position="28"/>
        <end position="387"/>
    </location>
</feature>
<name>A0AA37Q6L0_9BACT</name>
<keyword evidence="3" id="KW-1185">Reference proteome</keyword>